<evidence type="ECO:0000313" key="2">
    <source>
        <dbReference type="EMBL" id="CAA7196504.1"/>
    </source>
</evidence>
<dbReference type="GO" id="GO:0016787">
    <property type="term" value="F:hydrolase activity"/>
    <property type="evidence" value="ECO:0007669"/>
    <property type="project" value="InterPro"/>
</dbReference>
<dbReference type="InterPro" id="IPR004843">
    <property type="entry name" value="Calcineurin-like_PHP"/>
</dbReference>
<proteinExistence type="predicted"/>
<accession>A0A6N4XBV4</accession>
<reference evidence="2 3" key="1">
    <citation type="submission" date="2020-01" db="EMBL/GenBank/DDBJ databases">
        <authorList>
            <person name="Rodrigo-Torres L."/>
            <person name="Arahal R. D."/>
            <person name="Lucena T."/>
        </authorList>
    </citation>
    <scope>NUCLEOTIDE SEQUENCE [LARGE SCALE GENOMIC DNA]</scope>
    <source>
        <strain evidence="2 3">CECT 9293</strain>
    </source>
</reference>
<dbReference type="InterPro" id="IPR029052">
    <property type="entry name" value="Metallo-depent_PP-like"/>
</dbReference>
<keyword evidence="3" id="KW-1185">Reference proteome</keyword>
<protein>
    <recommendedName>
        <fullName evidence="1">Calcineurin-like phosphoesterase domain-containing protein</fullName>
    </recommendedName>
</protein>
<dbReference type="Proteomes" id="UP000445144">
    <property type="component" value="Unassembled WGS sequence"/>
</dbReference>
<feature type="domain" description="Calcineurin-like phosphoesterase" evidence="1">
    <location>
        <begin position="3"/>
        <end position="54"/>
    </location>
</feature>
<dbReference type="EMBL" id="CACVBR010000025">
    <property type="protein sequence ID" value="CAA7196504.1"/>
    <property type="molecule type" value="Genomic_DNA"/>
</dbReference>
<dbReference type="Pfam" id="PF00149">
    <property type="entry name" value="Metallophos"/>
    <property type="match status" value="1"/>
</dbReference>
<dbReference type="Gene3D" id="3.60.21.10">
    <property type="match status" value="1"/>
</dbReference>
<sequence>MKRILVIGDIHGGLRALEQVFVRANVTNDDRLIFLGDYVDGWSESSKIIQFLKVLFFAKNFK</sequence>
<dbReference type="AlphaFoldDB" id="A0A6N4XBV4"/>
<organism evidence="2 3">
    <name type="scientific">Chryseobacterium potabilaquae</name>
    <dbReference type="NCBI Taxonomy" id="2675057"/>
    <lineage>
        <taxon>Bacteria</taxon>
        <taxon>Pseudomonadati</taxon>
        <taxon>Bacteroidota</taxon>
        <taxon>Flavobacteriia</taxon>
        <taxon>Flavobacteriales</taxon>
        <taxon>Weeksellaceae</taxon>
        <taxon>Chryseobacterium group</taxon>
        <taxon>Chryseobacterium</taxon>
    </lineage>
</organism>
<dbReference type="SUPFAM" id="SSF56300">
    <property type="entry name" value="Metallo-dependent phosphatases"/>
    <property type="match status" value="1"/>
</dbReference>
<evidence type="ECO:0000313" key="3">
    <source>
        <dbReference type="Proteomes" id="UP000445144"/>
    </source>
</evidence>
<name>A0A6N4XBV4_9FLAO</name>
<gene>
    <name evidence="2" type="ORF">CHRY9293_02584</name>
</gene>
<evidence type="ECO:0000259" key="1">
    <source>
        <dbReference type="Pfam" id="PF00149"/>
    </source>
</evidence>